<dbReference type="GO" id="GO:0008643">
    <property type="term" value="P:carbohydrate transport"/>
    <property type="evidence" value="ECO:0007669"/>
    <property type="project" value="InterPro"/>
</dbReference>
<keyword evidence="5 7" id="KW-0067">ATP-binding</keyword>
<dbReference type="AlphaFoldDB" id="A0A1G8R278"/>
<evidence type="ECO:0000313" key="7">
    <source>
        <dbReference type="EMBL" id="SDJ11058.1"/>
    </source>
</evidence>
<comment type="subcellular location">
    <subcellularLocation>
        <location evidence="1">Cell inner membrane</location>
        <topology evidence="1">Peripheral membrane protein</topology>
    </subcellularLocation>
</comment>
<dbReference type="GO" id="GO:0016887">
    <property type="term" value="F:ATP hydrolysis activity"/>
    <property type="evidence" value="ECO:0007669"/>
    <property type="project" value="InterPro"/>
</dbReference>
<reference evidence="8" key="1">
    <citation type="submission" date="2016-10" db="EMBL/GenBank/DDBJ databases">
        <authorList>
            <person name="Varghese N."/>
            <person name="Submissions S."/>
        </authorList>
    </citation>
    <scope>NUCLEOTIDE SEQUENCE [LARGE SCALE GENOMIC DNA]</scope>
    <source>
        <strain evidence="8">CGMCC 1.11022</strain>
    </source>
</reference>
<dbReference type="InterPro" id="IPR015855">
    <property type="entry name" value="ABC_transpr_MalK-like"/>
</dbReference>
<evidence type="ECO:0000256" key="5">
    <source>
        <dbReference type="ARBA" id="ARBA00022840"/>
    </source>
</evidence>
<dbReference type="Gene3D" id="2.40.50.100">
    <property type="match status" value="1"/>
</dbReference>
<dbReference type="Pfam" id="PF00005">
    <property type="entry name" value="ABC_tran"/>
    <property type="match status" value="1"/>
</dbReference>
<dbReference type="Pfam" id="PF08402">
    <property type="entry name" value="TOBE_2"/>
    <property type="match status" value="1"/>
</dbReference>
<dbReference type="GO" id="GO:0140359">
    <property type="term" value="F:ABC-type transporter activity"/>
    <property type="evidence" value="ECO:0007669"/>
    <property type="project" value="InterPro"/>
</dbReference>
<dbReference type="InterPro" id="IPR013611">
    <property type="entry name" value="Transp-assoc_OB_typ2"/>
</dbReference>
<dbReference type="PANTHER" id="PTHR43875:SF1">
    <property type="entry name" value="OSMOPROTECTIVE COMPOUNDS UPTAKE ATP-BINDING PROTEIN GGTA"/>
    <property type="match status" value="1"/>
</dbReference>
<proteinExistence type="inferred from homology"/>
<dbReference type="SUPFAM" id="SSF52540">
    <property type="entry name" value="P-loop containing nucleoside triphosphate hydrolases"/>
    <property type="match status" value="1"/>
</dbReference>
<dbReference type="Proteomes" id="UP000198894">
    <property type="component" value="Unassembled WGS sequence"/>
</dbReference>
<dbReference type="InterPro" id="IPR012340">
    <property type="entry name" value="NA-bd_OB-fold"/>
</dbReference>
<dbReference type="InterPro" id="IPR008995">
    <property type="entry name" value="Mo/tungstate-bd_C_term_dom"/>
</dbReference>
<evidence type="ECO:0000313" key="8">
    <source>
        <dbReference type="Proteomes" id="UP000198894"/>
    </source>
</evidence>
<dbReference type="SMART" id="SM00382">
    <property type="entry name" value="AAA"/>
    <property type="match status" value="1"/>
</dbReference>
<dbReference type="GO" id="GO:0005524">
    <property type="term" value="F:ATP binding"/>
    <property type="evidence" value="ECO:0007669"/>
    <property type="project" value="UniProtKB-KW"/>
</dbReference>
<dbReference type="EMBL" id="FNEE01000004">
    <property type="protein sequence ID" value="SDJ11058.1"/>
    <property type="molecule type" value="Genomic_DNA"/>
</dbReference>
<dbReference type="InterPro" id="IPR017871">
    <property type="entry name" value="ABC_transporter-like_CS"/>
</dbReference>
<evidence type="ECO:0000259" key="6">
    <source>
        <dbReference type="PROSITE" id="PS50893"/>
    </source>
</evidence>
<dbReference type="Gene3D" id="3.40.50.300">
    <property type="entry name" value="P-loop containing nucleotide triphosphate hydrolases"/>
    <property type="match status" value="1"/>
</dbReference>
<dbReference type="FunFam" id="3.40.50.300:FF:000042">
    <property type="entry name" value="Maltose/maltodextrin ABC transporter, ATP-binding protein"/>
    <property type="match status" value="1"/>
</dbReference>
<dbReference type="PROSITE" id="PS00211">
    <property type="entry name" value="ABC_TRANSPORTER_1"/>
    <property type="match status" value="1"/>
</dbReference>
<gene>
    <name evidence="7" type="ORF">SAMN05428953_104238</name>
</gene>
<evidence type="ECO:0000256" key="3">
    <source>
        <dbReference type="ARBA" id="ARBA00022448"/>
    </source>
</evidence>
<keyword evidence="8" id="KW-1185">Reference proteome</keyword>
<dbReference type="CDD" id="cd03301">
    <property type="entry name" value="ABC_MalK_N"/>
    <property type="match status" value="1"/>
</dbReference>
<sequence length="349" mass="38138">MTGLPREERIVADVQIKGVTKSFGEHVAVDTLDLHVADGEFVVLLGPTGAGKTTTLRLIAGLEQPDTGSIHIGGRDATMLSPAERDTAFVFQQYSLYPHLSVYDNLAFPLRSPARRLSEDAVRRRVEDVAKMVRIHHKLNNRSTKLSGGEMQRVAIGRALVRKPSIYLMDEPLSSLDAKLRADLRLELKRIQAEVGATMLYVTHDQIEAMTMADRIGILADGVLAQIGTPRTIYSEPANLHVAARLGQPAINLLPTGLLPDGDMPAGTKTIGARTEHLSIGKASNGPADGVVNWVEHLGDQNHLHVTVGSRKLVTLTDPDIQLEKGDRVIIRYRAPLFFDQAGNRIANR</sequence>
<keyword evidence="7" id="KW-0762">Sugar transport</keyword>
<organism evidence="7 8">
    <name type="scientific">Mesorhizobium muleiense</name>
    <dbReference type="NCBI Taxonomy" id="1004279"/>
    <lineage>
        <taxon>Bacteria</taxon>
        <taxon>Pseudomonadati</taxon>
        <taxon>Pseudomonadota</taxon>
        <taxon>Alphaproteobacteria</taxon>
        <taxon>Hyphomicrobiales</taxon>
        <taxon>Phyllobacteriaceae</taxon>
        <taxon>Mesorhizobium</taxon>
    </lineage>
</organism>
<dbReference type="SUPFAM" id="SSF50331">
    <property type="entry name" value="MOP-like"/>
    <property type="match status" value="1"/>
</dbReference>
<dbReference type="InterPro" id="IPR003439">
    <property type="entry name" value="ABC_transporter-like_ATP-bd"/>
</dbReference>
<dbReference type="InterPro" id="IPR027417">
    <property type="entry name" value="P-loop_NTPase"/>
</dbReference>
<dbReference type="PROSITE" id="PS50893">
    <property type="entry name" value="ABC_TRANSPORTER_2"/>
    <property type="match status" value="1"/>
</dbReference>
<name>A0A1G8R278_9HYPH</name>
<feature type="domain" description="ABC transporter" evidence="6">
    <location>
        <begin position="14"/>
        <end position="246"/>
    </location>
</feature>
<protein>
    <submittedName>
        <fullName evidence="7">Multiple sugar transport system ATP-binding protein</fullName>
    </submittedName>
</protein>
<evidence type="ECO:0000256" key="1">
    <source>
        <dbReference type="ARBA" id="ARBA00004417"/>
    </source>
</evidence>
<dbReference type="GO" id="GO:0055052">
    <property type="term" value="C:ATP-binding cassette (ABC) transporter complex, substrate-binding subunit-containing"/>
    <property type="evidence" value="ECO:0007669"/>
    <property type="project" value="TreeGrafter"/>
</dbReference>
<dbReference type="PANTHER" id="PTHR43875">
    <property type="entry name" value="MALTODEXTRIN IMPORT ATP-BINDING PROTEIN MSMX"/>
    <property type="match status" value="1"/>
</dbReference>
<accession>A0A1G8R278</accession>
<dbReference type="Gene3D" id="2.40.50.140">
    <property type="entry name" value="Nucleic acid-binding proteins"/>
    <property type="match status" value="1"/>
</dbReference>
<evidence type="ECO:0000256" key="4">
    <source>
        <dbReference type="ARBA" id="ARBA00022741"/>
    </source>
</evidence>
<comment type="similarity">
    <text evidence="2">Belongs to the ABC transporter superfamily.</text>
</comment>
<dbReference type="InterPro" id="IPR003593">
    <property type="entry name" value="AAA+_ATPase"/>
</dbReference>
<dbReference type="InterPro" id="IPR047641">
    <property type="entry name" value="ABC_transpr_MalK/UgpC-like"/>
</dbReference>
<keyword evidence="4" id="KW-0547">Nucleotide-binding</keyword>
<keyword evidence="3" id="KW-0813">Transport</keyword>
<evidence type="ECO:0000256" key="2">
    <source>
        <dbReference type="ARBA" id="ARBA00005417"/>
    </source>
</evidence>